<keyword evidence="2" id="KW-1185">Reference proteome</keyword>
<dbReference type="OrthoDB" id="2667387at2759"/>
<dbReference type="Gene3D" id="3.30.200.20">
    <property type="entry name" value="Phosphorylase Kinase, domain 1"/>
    <property type="match status" value="1"/>
</dbReference>
<evidence type="ECO:0000313" key="2">
    <source>
        <dbReference type="Proteomes" id="UP000683000"/>
    </source>
</evidence>
<accession>A0A8I3A7Q3</accession>
<reference evidence="1" key="1">
    <citation type="submission" date="2021-03" db="EMBL/GenBank/DDBJ databases">
        <title>Evolutionary innovations through gain and loss of genes in the ectomycorrhizal Boletales.</title>
        <authorList>
            <person name="Wu G."/>
            <person name="Miyauchi S."/>
            <person name="Morin E."/>
            <person name="Yang Z.-L."/>
            <person name="Xu J."/>
            <person name="Martin F.M."/>
        </authorList>
    </citation>
    <scope>NUCLEOTIDE SEQUENCE</scope>
    <source>
        <strain evidence="1">BR01</strain>
    </source>
</reference>
<dbReference type="Proteomes" id="UP000683000">
    <property type="component" value="Unassembled WGS sequence"/>
</dbReference>
<gene>
    <name evidence="1" type="ORF">JVT61DRAFT_3703</name>
</gene>
<dbReference type="Gene3D" id="1.10.510.10">
    <property type="entry name" value="Transferase(Phosphotransferase) domain 1"/>
    <property type="match status" value="1"/>
</dbReference>
<dbReference type="SUPFAM" id="SSF56112">
    <property type="entry name" value="Protein kinase-like (PK-like)"/>
    <property type="match status" value="1"/>
</dbReference>
<name>A0A8I3A7Q3_9AGAM</name>
<proteinExistence type="predicted"/>
<dbReference type="InterPro" id="IPR011009">
    <property type="entry name" value="Kinase-like_dom_sf"/>
</dbReference>
<protein>
    <recommendedName>
        <fullName evidence="3">Protein kinase domain-containing protein</fullName>
    </recommendedName>
</protein>
<comment type="caution">
    <text evidence="1">The sequence shown here is derived from an EMBL/GenBank/DDBJ whole genome shotgun (WGS) entry which is preliminary data.</text>
</comment>
<evidence type="ECO:0000313" key="1">
    <source>
        <dbReference type="EMBL" id="KAG6374948.1"/>
    </source>
</evidence>
<dbReference type="AlphaFoldDB" id="A0A8I3A7Q3"/>
<sequence>MHTGPDQILYRAKSISPDLDKVIKVTRSYSIHLHDFCASHGHAPTIHGFQRSPGNVMVIVMDYLRGDHLGKEGTEESRNKMASQLRQLVKGFHLAGYVHGDLQLPNIYCVKDKIMLQDFDWGGKVGEASYPSQILTSILKEGHDMRNLKITKDDNERVLKTMLVSIGCSHSTLPN</sequence>
<dbReference type="EMBL" id="JAGFBS010000016">
    <property type="protein sequence ID" value="KAG6374948.1"/>
    <property type="molecule type" value="Genomic_DNA"/>
</dbReference>
<organism evidence="1 2">
    <name type="scientific">Boletus reticuloceps</name>
    <dbReference type="NCBI Taxonomy" id="495285"/>
    <lineage>
        <taxon>Eukaryota</taxon>
        <taxon>Fungi</taxon>
        <taxon>Dikarya</taxon>
        <taxon>Basidiomycota</taxon>
        <taxon>Agaricomycotina</taxon>
        <taxon>Agaricomycetes</taxon>
        <taxon>Agaricomycetidae</taxon>
        <taxon>Boletales</taxon>
        <taxon>Boletineae</taxon>
        <taxon>Boletaceae</taxon>
        <taxon>Boletoideae</taxon>
        <taxon>Boletus</taxon>
    </lineage>
</organism>
<evidence type="ECO:0008006" key="3">
    <source>
        <dbReference type="Google" id="ProtNLM"/>
    </source>
</evidence>